<dbReference type="AlphaFoldDB" id="A0AB73TKE0"/>
<dbReference type="EMBL" id="QHGU01000343">
    <property type="protein sequence ID" value="PZM50927.1"/>
    <property type="molecule type" value="Genomic_DNA"/>
</dbReference>
<evidence type="ECO:0000313" key="1">
    <source>
        <dbReference type="EMBL" id="PZM50927.1"/>
    </source>
</evidence>
<sequence>KGKQNIHNQKDRKKIVNDNFHGFTSSSTNLRIPKLFFKVKGKKPLPSILLANKKRKLERNCPTFSFYLYCGIRISRNVS</sequence>
<evidence type="ECO:0000313" key="2">
    <source>
        <dbReference type="Proteomes" id="UP000249070"/>
    </source>
</evidence>
<dbReference type="Proteomes" id="UP000249070">
    <property type="component" value="Unassembled WGS sequence"/>
</dbReference>
<reference evidence="1 2" key="1">
    <citation type="submission" date="2018-05" db="EMBL/GenBank/DDBJ databases">
        <title>Vancomycin-resistant Enterococcus faecium strain from Chelyabinsk, Russia.</title>
        <authorList>
            <person name="Gostev V."/>
            <person name="Goncharov A."/>
            <person name="Kolodzhieva V."/>
            <person name="Suvorov A."/>
            <person name="Sidorenko S."/>
            <person name="Zueva L."/>
        </authorList>
    </citation>
    <scope>NUCLEOTIDE SEQUENCE [LARGE SCALE GENOMIC DNA]</scope>
    <source>
        <strain evidence="1 2">20</strain>
    </source>
</reference>
<feature type="non-terminal residue" evidence="1">
    <location>
        <position position="1"/>
    </location>
</feature>
<accession>A0AB73TKE0</accession>
<gene>
    <name evidence="1" type="ORF">DKP91_17600</name>
</gene>
<organism evidence="1 2">
    <name type="scientific">Enterococcus faecium</name>
    <name type="common">Streptococcus faecium</name>
    <dbReference type="NCBI Taxonomy" id="1352"/>
    <lineage>
        <taxon>Bacteria</taxon>
        <taxon>Bacillati</taxon>
        <taxon>Bacillota</taxon>
        <taxon>Bacilli</taxon>
        <taxon>Lactobacillales</taxon>
        <taxon>Enterococcaceae</taxon>
        <taxon>Enterococcus</taxon>
    </lineage>
</organism>
<proteinExistence type="predicted"/>
<comment type="caution">
    <text evidence="1">The sequence shown here is derived from an EMBL/GenBank/DDBJ whole genome shotgun (WGS) entry which is preliminary data.</text>
</comment>
<name>A0AB73TKE0_ENTFC</name>
<dbReference type="RefSeq" id="WP_111231053.1">
    <property type="nucleotide sequence ID" value="NZ_QHGU01000343.1"/>
</dbReference>
<protein>
    <submittedName>
        <fullName evidence="1">Uncharacterized protein</fullName>
    </submittedName>
</protein>